<keyword evidence="2" id="KW-1185">Reference proteome</keyword>
<dbReference type="AlphaFoldDB" id="A0A9P6D0F9"/>
<reference evidence="1" key="1">
    <citation type="submission" date="2020-11" db="EMBL/GenBank/DDBJ databases">
        <authorList>
            <consortium name="DOE Joint Genome Institute"/>
            <person name="Ahrendt S."/>
            <person name="Riley R."/>
            <person name="Andreopoulos W."/>
            <person name="Labutti K."/>
            <person name="Pangilinan J."/>
            <person name="Ruiz-Duenas F.J."/>
            <person name="Barrasa J.M."/>
            <person name="Sanchez-Garcia M."/>
            <person name="Camarero S."/>
            <person name="Miyauchi S."/>
            <person name="Serrano A."/>
            <person name="Linde D."/>
            <person name="Babiker R."/>
            <person name="Drula E."/>
            <person name="Ayuso-Fernandez I."/>
            <person name="Pacheco R."/>
            <person name="Padilla G."/>
            <person name="Ferreira P."/>
            <person name="Barriuso J."/>
            <person name="Kellner H."/>
            <person name="Castanera R."/>
            <person name="Alfaro M."/>
            <person name="Ramirez L."/>
            <person name="Pisabarro A.G."/>
            <person name="Kuo A."/>
            <person name="Tritt A."/>
            <person name="Lipzen A."/>
            <person name="He G."/>
            <person name="Yan M."/>
            <person name="Ng V."/>
            <person name="Cullen D."/>
            <person name="Martin F."/>
            <person name="Rosso M.-N."/>
            <person name="Henrissat B."/>
            <person name="Hibbett D."/>
            <person name="Martinez A.T."/>
            <person name="Grigoriev I.V."/>
        </authorList>
    </citation>
    <scope>NUCLEOTIDE SEQUENCE</scope>
    <source>
        <strain evidence="1">CIRM-BRFM 674</strain>
    </source>
</reference>
<protein>
    <submittedName>
        <fullName evidence="1">Uncharacterized protein</fullName>
    </submittedName>
</protein>
<evidence type="ECO:0000313" key="1">
    <source>
        <dbReference type="EMBL" id="KAF9479334.1"/>
    </source>
</evidence>
<comment type="caution">
    <text evidence="1">The sequence shown here is derived from an EMBL/GenBank/DDBJ whole genome shotgun (WGS) entry which is preliminary data.</text>
</comment>
<accession>A0A9P6D0F9</accession>
<proteinExistence type="predicted"/>
<name>A0A9P6D0F9_9AGAR</name>
<evidence type="ECO:0000313" key="2">
    <source>
        <dbReference type="Proteomes" id="UP000807469"/>
    </source>
</evidence>
<organism evidence="1 2">
    <name type="scientific">Pholiota conissans</name>
    <dbReference type="NCBI Taxonomy" id="109636"/>
    <lineage>
        <taxon>Eukaryota</taxon>
        <taxon>Fungi</taxon>
        <taxon>Dikarya</taxon>
        <taxon>Basidiomycota</taxon>
        <taxon>Agaricomycotina</taxon>
        <taxon>Agaricomycetes</taxon>
        <taxon>Agaricomycetidae</taxon>
        <taxon>Agaricales</taxon>
        <taxon>Agaricineae</taxon>
        <taxon>Strophariaceae</taxon>
        <taxon>Pholiota</taxon>
    </lineage>
</organism>
<sequence>MSTAAKSIYATIPMSLVKRMLCVLPCLVGFGRSRISEVSKSKTCLYNLRIDIDGTHELTSSQNKSRYHSVGTKPLRKNQKVELQRYPPVSANAIT</sequence>
<gene>
    <name evidence="1" type="ORF">BDN70DRAFT_697357</name>
</gene>
<dbReference type="EMBL" id="MU155215">
    <property type="protein sequence ID" value="KAF9479334.1"/>
    <property type="molecule type" value="Genomic_DNA"/>
</dbReference>
<dbReference type="Proteomes" id="UP000807469">
    <property type="component" value="Unassembled WGS sequence"/>
</dbReference>